<dbReference type="AlphaFoldDB" id="A0A8J3UKL3"/>
<sequence length="66" mass="6975">MRLGQLPDIAGFVAKQVKVTGTNQWLKSGDSLRVYASYSGVPEDVEKAGVDIPGFGLVPDIPISEG</sequence>
<dbReference type="RefSeq" id="WP_203973824.1">
    <property type="nucleotide sequence ID" value="NZ_BAAAKY010000049.1"/>
</dbReference>
<reference evidence="1" key="1">
    <citation type="submission" date="2021-01" db="EMBL/GenBank/DDBJ databases">
        <title>Whole genome shotgun sequence of Planotetraspora silvatica NBRC 100141.</title>
        <authorList>
            <person name="Komaki H."/>
            <person name="Tamura T."/>
        </authorList>
    </citation>
    <scope>NUCLEOTIDE SEQUENCE</scope>
    <source>
        <strain evidence="1">NBRC 100141</strain>
    </source>
</reference>
<protein>
    <submittedName>
        <fullName evidence="1">Uncharacterized protein</fullName>
    </submittedName>
</protein>
<keyword evidence="2" id="KW-1185">Reference proteome</keyword>
<organism evidence="1 2">
    <name type="scientific">Planotetraspora silvatica</name>
    <dbReference type="NCBI Taxonomy" id="234614"/>
    <lineage>
        <taxon>Bacteria</taxon>
        <taxon>Bacillati</taxon>
        <taxon>Actinomycetota</taxon>
        <taxon>Actinomycetes</taxon>
        <taxon>Streptosporangiales</taxon>
        <taxon>Streptosporangiaceae</taxon>
        <taxon>Planotetraspora</taxon>
    </lineage>
</organism>
<gene>
    <name evidence="1" type="ORF">Psi02_26050</name>
</gene>
<comment type="caution">
    <text evidence="1">The sequence shown here is derived from an EMBL/GenBank/DDBJ whole genome shotgun (WGS) entry which is preliminary data.</text>
</comment>
<name>A0A8J3UKL3_9ACTN</name>
<accession>A0A8J3UKL3</accession>
<evidence type="ECO:0000313" key="1">
    <source>
        <dbReference type="EMBL" id="GII46181.1"/>
    </source>
</evidence>
<evidence type="ECO:0000313" key="2">
    <source>
        <dbReference type="Proteomes" id="UP000644610"/>
    </source>
</evidence>
<dbReference type="Proteomes" id="UP000644610">
    <property type="component" value="Unassembled WGS sequence"/>
</dbReference>
<dbReference type="EMBL" id="BOOQ01000015">
    <property type="protein sequence ID" value="GII46181.1"/>
    <property type="molecule type" value="Genomic_DNA"/>
</dbReference>
<proteinExistence type="predicted"/>